<dbReference type="Proteomes" id="UP000252182">
    <property type="component" value="Chromosome"/>
</dbReference>
<dbReference type="KEGG" id="hyf:DTO96_102416"/>
<keyword evidence="2" id="KW-1185">Reference proteome</keyword>
<dbReference type="EMBL" id="CP031124">
    <property type="protein sequence ID" value="AXF86661.1"/>
    <property type="molecule type" value="Genomic_DNA"/>
</dbReference>
<evidence type="ECO:0000313" key="2">
    <source>
        <dbReference type="Proteomes" id="UP000252182"/>
    </source>
</evidence>
<evidence type="ECO:0000313" key="1">
    <source>
        <dbReference type="EMBL" id="AXF86661.1"/>
    </source>
</evidence>
<name>A0A345DE73_9BURK</name>
<protein>
    <submittedName>
        <fullName evidence="1">Uncharacterized protein</fullName>
    </submittedName>
</protein>
<proteinExistence type="predicted"/>
<accession>A0A345DE73</accession>
<gene>
    <name evidence="1" type="ORF">DTO96_102416</name>
</gene>
<dbReference type="AlphaFoldDB" id="A0A345DE73"/>
<sequence length="91" mass="10363">MRGVAAMVILRDGRFDMSDFIDETDAREQFVLNASIQNARDRAAAVGQKWFKSCQLCSDPTVDGAAYCDDDCLIEARRERAVRDKQFAQRR</sequence>
<organism evidence="1 2">
    <name type="scientific">Ephemeroptericola cinctiostellae</name>
    <dbReference type="NCBI Taxonomy" id="2268024"/>
    <lineage>
        <taxon>Bacteria</taxon>
        <taxon>Pseudomonadati</taxon>
        <taxon>Pseudomonadota</taxon>
        <taxon>Betaproteobacteria</taxon>
        <taxon>Burkholderiales</taxon>
        <taxon>Burkholderiaceae</taxon>
        <taxon>Ephemeroptericola</taxon>
    </lineage>
</organism>
<reference evidence="2" key="1">
    <citation type="submission" date="2018-07" db="EMBL/GenBank/DDBJ databases">
        <authorList>
            <person name="Kim H."/>
        </authorList>
    </citation>
    <scope>NUCLEOTIDE SEQUENCE [LARGE SCALE GENOMIC DNA]</scope>
    <source>
        <strain evidence="2">F02</strain>
    </source>
</reference>